<dbReference type="AlphaFoldDB" id="A0A1J9QJG1"/>
<accession>A0A1J9QJG1</accession>
<reference evidence="1 2" key="1">
    <citation type="submission" date="2016-10" db="EMBL/GenBank/DDBJ databases">
        <title>Proteomics and genomics reveal pathogen-plant mechanisms compatible with a hemibiotrophic lifestyle of Diplodia corticola.</title>
        <authorList>
            <person name="Fernandes I."/>
            <person name="De Jonge R."/>
            <person name="Van De Peer Y."/>
            <person name="Devreese B."/>
            <person name="Alves A."/>
            <person name="Esteves A.C."/>
        </authorList>
    </citation>
    <scope>NUCLEOTIDE SEQUENCE [LARGE SCALE GENOMIC DNA]</scope>
    <source>
        <strain evidence="1 2">CBS 112549</strain>
    </source>
</reference>
<dbReference type="GeneID" id="31011444"/>
<keyword evidence="1" id="KW-0808">Transferase</keyword>
<name>A0A1J9QJG1_9PEZI</name>
<dbReference type="RefSeq" id="XP_020124876.1">
    <property type="nucleotide sequence ID" value="XM_020271185.1"/>
</dbReference>
<comment type="caution">
    <text evidence="1">The sequence shown here is derived from an EMBL/GenBank/DDBJ whole genome shotgun (WGS) entry which is preliminary data.</text>
</comment>
<dbReference type="EMBL" id="MNUE01000143">
    <property type="protein sequence ID" value="OJD28616.1"/>
    <property type="molecule type" value="Genomic_DNA"/>
</dbReference>
<sequence length="119" mass="13121">MNELARVAARATGASRCMDVEKTSDMTYQKVYNLTMNNGREVIARVLIPHMPAPKVLVWNSRVEGNPLGADLCAQLVGYQNDLLSKPFTHTGPLYYADDHAILTAIGPLVYTDDSRAKI</sequence>
<gene>
    <name evidence="1" type="ORF">BKCO1_1430002</name>
</gene>
<organism evidence="1 2">
    <name type="scientific">Diplodia corticola</name>
    <dbReference type="NCBI Taxonomy" id="236234"/>
    <lineage>
        <taxon>Eukaryota</taxon>
        <taxon>Fungi</taxon>
        <taxon>Dikarya</taxon>
        <taxon>Ascomycota</taxon>
        <taxon>Pezizomycotina</taxon>
        <taxon>Dothideomycetes</taxon>
        <taxon>Dothideomycetes incertae sedis</taxon>
        <taxon>Botryosphaeriales</taxon>
        <taxon>Botryosphaeriaceae</taxon>
        <taxon>Diplodia</taxon>
    </lineage>
</organism>
<evidence type="ECO:0000313" key="1">
    <source>
        <dbReference type="EMBL" id="OJD28616.1"/>
    </source>
</evidence>
<dbReference type="Proteomes" id="UP000183809">
    <property type="component" value="Unassembled WGS sequence"/>
</dbReference>
<protein>
    <submittedName>
        <fullName evidence="1">Phosphotransferase enzyme family protein</fullName>
    </submittedName>
</protein>
<dbReference type="GO" id="GO:0016740">
    <property type="term" value="F:transferase activity"/>
    <property type="evidence" value="ECO:0007669"/>
    <property type="project" value="UniProtKB-KW"/>
</dbReference>
<dbReference type="STRING" id="236234.A0A1J9QJG1"/>
<evidence type="ECO:0000313" key="2">
    <source>
        <dbReference type="Proteomes" id="UP000183809"/>
    </source>
</evidence>
<dbReference type="OrthoDB" id="2906425at2759"/>
<keyword evidence="2" id="KW-1185">Reference proteome</keyword>
<proteinExistence type="predicted"/>